<evidence type="ECO:0000256" key="4">
    <source>
        <dbReference type="ARBA" id="ARBA00022729"/>
    </source>
</evidence>
<dbReference type="GO" id="GO:0098552">
    <property type="term" value="C:side of membrane"/>
    <property type="evidence" value="ECO:0007669"/>
    <property type="project" value="UniProtKB-KW"/>
</dbReference>
<evidence type="ECO:0000313" key="14">
    <source>
        <dbReference type="EMBL" id="EYU44955.1"/>
    </source>
</evidence>
<sequence length="214" mass="22758">MADRVYYLFLVLFSALITCSSRAHQLTVGGKNGWVVNPSENYNHWAERLRFQVNDTLLFKYKKESDSVVVVNTKSDYDNCNTGNPKLKLDDGNSVYKFDRSGPVFFISGNKSNCAAGQKLIVVVMAVRNHPSPPKAPSPAPTPAPSPALPPSEGPAPESSDGPSANSTPADAGGEAPHPHRRSLAAPAWNPSVALVLTVSLVLSVCGGGFIVSL</sequence>
<dbReference type="EMBL" id="KI630206">
    <property type="protein sequence ID" value="EYU44955.1"/>
    <property type="molecule type" value="Genomic_DNA"/>
</dbReference>
<feature type="region of interest" description="Disordered" evidence="10">
    <location>
        <begin position="131"/>
        <end position="183"/>
    </location>
</feature>
<dbReference type="Proteomes" id="UP000030748">
    <property type="component" value="Unassembled WGS sequence"/>
</dbReference>
<feature type="compositionally biased region" description="Pro residues" evidence="10">
    <location>
        <begin position="131"/>
        <end position="154"/>
    </location>
</feature>
<keyword evidence="2" id="KW-1003">Cell membrane</keyword>
<keyword evidence="11" id="KW-0812">Transmembrane</keyword>
<dbReference type="GO" id="GO:0009055">
    <property type="term" value="F:electron transfer activity"/>
    <property type="evidence" value="ECO:0007669"/>
    <property type="project" value="InterPro"/>
</dbReference>
<protein>
    <recommendedName>
        <fullName evidence="13">Phytocyanin domain-containing protein</fullName>
    </recommendedName>
</protein>
<dbReference type="PANTHER" id="PTHR33021:SF185">
    <property type="entry name" value="EARLY NODULIN-LIKE PROTEIN 3-RELATED"/>
    <property type="match status" value="1"/>
</dbReference>
<evidence type="ECO:0000256" key="9">
    <source>
        <dbReference type="ARBA" id="ARBA00035011"/>
    </source>
</evidence>
<dbReference type="OrthoDB" id="2015640at2759"/>
<dbReference type="PROSITE" id="PS51485">
    <property type="entry name" value="PHYTOCYANIN"/>
    <property type="match status" value="1"/>
</dbReference>
<dbReference type="eggNOG" id="ENOG502RZ81">
    <property type="taxonomic scope" value="Eukaryota"/>
</dbReference>
<keyword evidence="11" id="KW-1133">Transmembrane helix</keyword>
<proteinExistence type="inferred from homology"/>
<evidence type="ECO:0000256" key="6">
    <source>
        <dbReference type="ARBA" id="ARBA00023157"/>
    </source>
</evidence>
<dbReference type="STRING" id="4155.A0A022S158"/>
<name>A0A022S158_ERYGU</name>
<feature type="chain" id="PRO_5001508478" description="Phytocyanin domain-containing protein" evidence="12">
    <location>
        <begin position="24"/>
        <end position="214"/>
    </location>
</feature>
<reference evidence="14 15" key="1">
    <citation type="journal article" date="2013" name="Proc. Natl. Acad. Sci. U.S.A.">
        <title>Fine-scale variation in meiotic recombination in Mimulus inferred from population shotgun sequencing.</title>
        <authorList>
            <person name="Hellsten U."/>
            <person name="Wright K.M."/>
            <person name="Jenkins J."/>
            <person name="Shu S."/>
            <person name="Yuan Y."/>
            <person name="Wessler S.R."/>
            <person name="Schmutz J."/>
            <person name="Willis J.H."/>
            <person name="Rokhsar D.S."/>
        </authorList>
    </citation>
    <scope>NUCLEOTIDE SEQUENCE [LARGE SCALE GENOMIC DNA]</scope>
    <source>
        <strain evidence="15">cv. DUN x IM62</strain>
    </source>
</reference>
<dbReference type="KEGG" id="egt:105968688"/>
<dbReference type="GO" id="GO:0005886">
    <property type="term" value="C:plasma membrane"/>
    <property type="evidence" value="ECO:0000318"/>
    <property type="project" value="GO_Central"/>
</dbReference>
<evidence type="ECO:0000256" key="5">
    <source>
        <dbReference type="ARBA" id="ARBA00023136"/>
    </source>
</evidence>
<keyword evidence="7" id="KW-0325">Glycoprotein</keyword>
<evidence type="ECO:0000256" key="2">
    <source>
        <dbReference type="ARBA" id="ARBA00022475"/>
    </source>
</evidence>
<dbReference type="PhylomeDB" id="A0A022S158"/>
<dbReference type="FunFam" id="2.60.40.420:FF:000010">
    <property type="entry name" value="Early nodulin-like protein 1"/>
    <property type="match status" value="1"/>
</dbReference>
<evidence type="ECO:0000259" key="13">
    <source>
        <dbReference type="PROSITE" id="PS51485"/>
    </source>
</evidence>
<keyword evidence="8" id="KW-0449">Lipoprotein</keyword>
<keyword evidence="6" id="KW-1015">Disulfide bond</keyword>
<evidence type="ECO:0000313" key="15">
    <source>
        <dbReference type="Proteomes" id="UP000030748"/>
    </source>
</evidence>
<dbReference type="InterPro" id="IPR039391">
    <property type="entry name" value="Phytocyanin-like"/>
</dbReference>
<dbReference type="CDD" id="cd11019">
    <property type="entry name" value="OsENODL1_like"/>
    <property type="match status" value="1"/>
</dbReference>
<dbReference type="SUPFAM" id="SSF49503">
    <property type="entry name" value="Cupredoxins"/>
    <property type="match status" value="1"/>
</dbReference>
<evidence type="ECO:0000256" key="10">
    <source>
        <dbReference type="SAM" id="MobiDB-lite"/>
    </source>
</evidence>
<evidence type="ECO:0000256" key="11">
    <source>
        <dbReference type="SAM" id="Phobius"/>
    </source>
</evidence>
<comment type="subcellular location">
    <subcellularLocation>
        <location evidence="1">Cell membrane</location>
        <topology evidence="1">Lipid-anchor</topology>
        <topology evidence="1">GPI-anchor</topology>
    </subcellularLocation>
</comment>
<dbReference type="InterPro" id="IPR008972">
    <property type="entry name" value="Cupredoxin"/>
</dbReference>
<dbReference type="OMA" id="RISEIIW"/>
<feature type="signal peptide" evidence="12">
    <location>
        <begin position="1"/>
        <end position="23"/>
    </location>
</feature>
<dbReference type="InterPro" id="IPR041846">
    <property type="entry name" value="ENL_dom"/>
</dbReference>
<evidence type="ECO:0000256" key="3">
    <source>
        <dbReference type="ARBA" id="ARBA00022622"/>
    </source>
</evidence>
<evidence type="ECO:0000256" key="8">
    <source>
        <dbReference type="ARBA" id="ARBA00023288"/>
    </source>
</evidence>
<organism evidence="14 15">
    <name type="scientific">Erythranthe guttata</name>
    <name type="common">Yellow monkey flower</name>
    <name type="synonym">Mimulus guttatus</name>
    <dbReference type="NCBI Taxonomy" id="4155"/>
    <lineage>
        <taxon>Eukaryota</taxon>
        <taxon>Viridiplantae</taxon>
        <taxon>Streptophyta</taxon>
        <taxon>Embryophyta</taxon>
        <taxon>Tracheophyta</taxon>
        <taxon>Spermatophyta</taxon>
        <taxon>Magnoliopsida</taxon>
        <taxon>eudicotyledons</taxon>
        <taxon>Gunneridae</taxon>
        <taxon>Pentapetalae</taxon>
        <taxon>asterids</taxon>
        <taxon>lamiids</taxon>
        <taxon>Lamiales</taxon>
        <taxon>Phrymaceae</taxon>
        <taxon>Erythranthe</taxon>
    </lineage>
</organism>
<feature type="compositionally biased region" description="Low complexity" evidence="10">
    <location>
        <begin position="155"/>
        <end position="165"/>
    </location>
</feature>
<keyword evidence="4 12" id="KW-0732">Signal</keyword>
<dbReference type="InterPro" id="IPR003245">
    <property type="entry name" value="Phytocyanin_dom"/>
</dbReference>
<dbReference type="Pfam" id="PF02298">
    <property type="entry name" value="Cu_bind_like"/>
    <property type="match status" value="1"/>
</dbReference>
<feature type="domain" description="Phytocyanin" evidence="13">
    <location>
        <begin position="24"/>
        <end position="126"/>
    </location>
</feature>
<feature type="transmembrane region" description="Helical" evidence="11">
    <location>
        <begin position="188"/>
        <end position="212"/>
    </location>
</feature>
<keyword evidence="5 11" id="KW-0472">Membrane</keyword>
<keyword evidence="3" id="KW-0336">GPI-anchor</keyword>
<dbReference type="Gene3D" id="2.60.40.420">
    <property type="entry name" value="Cupredoxins - blue copper proteins"/>
    <property type="match status" value="1"/>
</dbReference>
<evidence type="ECO:0000256" key="7">
    <source>
        <dbReference type="ARBA" id="ARBA00023180"/>
    </source>
</evidence>
<dbReference type="PANTHER" id="PTHR33021">
    <property type="entry name" value="BLUE COPPER PROTEIN"/>
    <property type="match status" value="1"/>
</dbReference>
<keyword evidence="15" id="KW-1185">Reference proteome</keyword>
<gene>
    <name evidence="14" type="ORF">MIMGU_mgv1a013662mg</name>
</gene>
<dbReference type="AlphaFoldDB" id="A0A022S158"/>
<comment type="similarity">
    <text evidence="9">Belongs to the early nodulin-like (ENODL) family.</text>
</comment>
<accession>A0A022S158</accession>
<evidence type="ECO:0000256" key="1">
    <source>
        <dbReference type="ARBA" id="ARBA00004609"/>
    </source>
</evidence>
<evidence type="ECO:0000256" key="12">
    <source>
        <dbReference type="SAM" id="SignalP"/>
    </source>
</evidence>